<dbReference type="Proteomes" id="UP001140562">
    <property type="component" value="Unassembled WGS sequence"/>
</dbReference>
<accession>A0A9W9C3H7</accession>
<evidence type="ECO:0000313" key="2">
    <source>
        <dbReference type="Proteomes" id="UP001140562"/>
    </source>
</evidence>
<dbReference type="AlphaFoldDB" id="A0A9W9C3H7"/>
<dbReference type="OrthoDB" id="10067394at2759"/>
<reference evidence="1" key="1">
    <citation type="submission" date="2022-10" db="EMBL/GenBank/DDBJ databases">
        <title>Tapping the CABI collections for fungal endophytes: first genome assemblies for Collariella, Neodidymelliopsis, Ascochyta clinopodiicola, Didymella pomorum, Didymosphaeria variabile, Neocosmospora piperis and Neocucurbitaria cava.</title>
        <authorList>
            <person name="Hill R."/>
        </authorList>
    </citation>
    <scope>NUCLEOTIDE SEQUENCE</scope>
    <source>
        <strain evidence="1">IMI 360193</strain>
    </source>
</reference>
<evidence type="ECO:0000313" key="1">
    <source>
        <dbReference type="EMBL" id="KAJ4341667.1"/>
    </source>
</evidence>
<sequence>MAISAQIATAQVSACNLLEDHALSIARDRVRLSIGFLSAMGSIWPLGKAMAKDVRAVARSVLSVPSGMPSVQQECADELEIPRDELIWPVDPSAHVDIYSGLVLPMDWEQVTIGDSGYASSALVSAATYQTSAPGGYGP</sequence>
<keyword evidence="2" id="KW-1185">Reference proteome</keyword>
<comment type="caution">
    <text evidence="1">The sequence shown here is derived from an EMBL/GenBank/DDBJ whole genome shotgun (WGS) entry which is preliminary data.</text>
</comment>
<dbReference type="EMBL" id="JAPEUV010000010">
    <property type="protein sequence ID" value="KAJ4341667.1"/>
    <property type="molecule type" value="Genomic_DNA"/>
</dbReference>
<proteinExistence type="predicted"/>
<name>A0A9W9C3H7_9PLEO</name>
<organism evidence="1 2">
    <name type="scientific">Didymella glomerata</name>
    <dbReference type="NCBI Taxonomy" id="749621"/>
    <lineage>
        <taxon>Eukaryota</taxon>
        <taxon>Fungi</taxon>
        <taxon>Dikarya</taxon>
        <taxon>Ascomycota</taxon>
        <taxon>Pezizomycotina</taxon>
        <taxon>Dothideomycetes</taxon>
        <taxon>Pleosporomycetidae</taxon>
        <taxon>Pleosporales</taxon>
        <taxon>Pleosporineae</taxon>
        <taxon>Didymellaceae</taxon>
        <taxon>Didymella</taxon>
    </lineage>
</organism>
<gene>
    <name evidence="1" type="ORF">N0V87_001682</name>
</gene>
<protein>
    <submittedName>
        <fullName evidence="1">Uncharacterized protein</fullName>
    </submittedName>
</protein>